<dbReference type="PIRSF" id="PIRSF026671">
    <property type="entry name" value="AA_dipeptidase"/>
    <property type="match status" value="1"/>
</dbReference>
<evidence type="ECO:0000256" key="7">
    <source>
        <dbReference type="ARBA" id="ARBA00023049"/>
    </source>
</evidence>
<name>A0A8A4ZL66_9MICO</name>
<dbReference type="InterPro" id="IPR000755">
    <property type="entry name" value="A_A_dipeptidase"/>
</dbReference>
<comment type="catalytic activity">
    <reaction evidence="1 9 10">
        <text>D-alanyl-D-alanine + H2O = 2 D-alanine</text>
        <dbReference type="Rhea" id="RHEA:20661"/>
        <dbReference type="ChEBI" id="CHEBI:15377"/>
        <dbReference type="ChEBI" id="CHEBI:57416"/>
        <dbReference type="ChEBI" id="CHEBI:57822"/>
        <dbReference type="EC" id="3.4.13.22"/>
    </reaction>
</comment>
<comment type="cofactor">
    <cofactor evidence="9">
        <name>Zn(2+)</name>
        <dbReference type="ChEBI" id="CHEBI:29105"/>
    </cofactor>
    <text evidence="9">Binds 1 zinc ion per subunit.</text>
</comment>
<gene>
    <name evidence="11" type="ORF">J4E96_04775</name>
</gene>
<evidence type="ECO:0000256" key="6">
    <source>
        <dbReference type="ARBA" id="ARBA00022997"/>
    </source>
</evidence>
<dbReference type="PANTHER" id="PTHR43126">
    <property type="entry name" value="D-ALANYL-D-ALANINE DIPEPTIDASE"/>
    <property type="match status" value="1"/>
</dbReference>
<dbReference type="PANTHER" id="PTHR43126:SF2">
    <property type="entry name" value="D-ALANYL-D-ALANINE DIPEPTIDASE"/>
    <property type="match status" value="1"/>
</dbReference>
<evidence type="ECO:0000313" key="11">
    <source>
        <dbReference type="EMBL" id="QTE30318.1"/>
    </source>
</evidence>
<dbReference type="GO" id="GO:0008270">
    <property type="term" value="F:zinc ion binding"/>
    <property type="evidence" value="ECO:0007669"/>
    <property type="project" value="UniProtKB-UniRule"/>
</dbReference>
<comment type="similarity">
    <text evidence="9 10">Belongs to the peptidase M15D family.</text>
</comment>
<dbReference type="InterPro" id="IPR009045">
    <property type="entry name" value="Zn_M74/Hedgehog-like"/>
</dbReference>
<evidence type="ECO:0000256" key="8">
    <source>
        <dbReference type="ARBA" id="ARBA00023316"/>
    </source>
</evidence>
<comment type="function">
    <text evidence="9 10">Catalyzes hydrolysis of the D-alanyl-D-alanine dipeptide.</text>
</comment>
<evidence type="ECO:0000256" key="10">
    <source>
        <dbReference type="PIRNR" id="PIRNR026671"/>
    </source>
</evidence>
<keyword evidence="12" id="KW-1185">Reference proteome</keyword>
<dbReference type="GO" id="GO:0160237">
    <property type="term" value="F:D-Ala-D-Ala dipeptidase activity"/>
    <property type="evidence" value="ECO:0007669"/>
    <property type="project" value="UniProtKB-EC"/>
</dbReference>
<dbReference type="GO" id="GO:0071555">
    <property type="term" value="P:cell wall organization"/>
    <property type="evidence" value="ECO:0007669"/>
    <property type="project" value="UniProtKB-KW"/>
</dbReference>
<dbReference type="GO" id="GO:0008237">
    <property type="term" value="F:metallopeptidase activity"/>
    <property type="evidence" value="ECO:0007669"/>
    <property type="project" value="UniProtKB-KW"/>
</dbReference>
<evidence type="ECO:0000313" key="12">
    <source>
        <dbReference type="Proteomes" id="UP000663937"/>
    </source>
</evidence>
<dbReference type="KEGG" id="psic:J4E96_04775"/>
<evidence type="ECO:0000256" key="1">
    <source>
        <dbReference type="ARBA" id="ARBA00001362"/>
    </source>
</evidence>
<dbReference type="GO" id="GO:0006508">
    <property type="term" value="P:proteolysis"/>
    <property type="evidence" value="ECO:0007669"/>
    <property type="project" value="UniProtKB-KW"/>
</dbReference>
<organism evidence="11 12">
    <name type="scientific">Pengzhenrongella sicca</name>
    <dbReference type="NCBI Taxonomy" id="2819238"/>
    <lineage>
        <taxon>Bacteria</taxon>
        <taxon>Bacillati</taxon>
        <taxon>Actinomycetota</taxon>
        <taxon>Actinomycetes</taxon>
        <taxon>Micrococcales</taxon>
        <taxon>Pengzhenrongella</taxon>
    </lineage>
</organism>
<keyword evidence="4 9" id="KW-0378">Hydrolase</keyword>
<dbReference type="HAMAP" id="MF_01924">
    <property type="entry name" value="A_A_dipeptidase"/>
    <property type="match status" value="1"/>
</dbReference>
<protein>
    <recommendedName>
        <fullName evidence="9 10">D-alanyl-D-alanine dipeptidase</fullName>
        <shortName evidence="9 10">D-Ala-D-Ala dipeptidase</shortName>
        <ecNumber evidence="9 10">3.4.13.22</ecNumber>
    </recommendedName>
</protein>
<keyword evidence="3 9" id="KW-0479">Metal-binding</keyword>
<reference evidence="11" key="1">
    <citation type="submission" date="2021-03" db="EMBL/GenBank/DDBJ databases">
        <title>Pengzhenrongella sicca gen. nov., sp. nov., a new member of suborder Micrococcineae isolated from High-Arctic tundra soil.</title>
        <authorList>
            <person name="Peng F."/>
        </authorList>
    </citation>
    <scope>NUCLEOTIDE SEQUENCE</scope>
    <source>
        <strain evidence="11">LRZ-2</strain>
    </source>
</reference>
<accession>A0A8A4ZL66</accession>
<dbReference type="Gene3D" id="3.30.1380.10">
    <property type="match status" value="1"/>
</dbReference>
<proteinExistence type="inferred from homology"/>
<feature type="site" description="Transition state stabilizer" evidence="9">
    <location>
        <position position="74"/>
    </location>
</feature>
<dbReference type="Pfam" id="PF01427">
    <property type="entry name" value="Peptidase_M15"/>
    <property type="match status" value="1"/>
</dbReference>
<evidence type="ECO:0000256" key="5">
    <source>
        <dbReference type="ARBA" id="ARBA00022833"/>
    </source>
</evidence>
<dbReference type="AlphaFoldDB" id="A0A8A4ZL66"/>
<feature type="active site" description="Proton donor/acceptor" evidence="9">
    <location>
        <position position="185"/>
    </location>
</feature>
<evidence type="ECO:0000256" key="3">
    <source>
        <dbReference type="ARBA" id="ARBA00022723"/>
    </source>
</evidence>
<feature type="binding site" evidence="9">
    <location>
        <position position="118"/>
    </location>
    <ligand>
        <name>Zn(2+)</name>
        <dbReference type="ChEBI" id="CHEBI:29105"/>
        <note>catalytic</note>
    </ligand>
</feature>
<dbReference type="EMBL" id="CP071868">
    <property type="protein sequence ID" value="QTE30318.1"/>
    <property type="molecule type" value="Genomic_DNA"/>
</dbReference>
<keyword evidence="8 10" id="KW-0961">Cell wall biogenesis/degradation</keyword>
<dbReference type="Proteomes" id="UP000663937">
    <property type="component" value="Chromosome"/>
</dbReference>
<keyword evidence="2 9" id="KW-0645">Protease</keyword>
<keyword evidence="6 9" id="KW-0224">Dipeptidase</keyword>
<evidence type="ECO:0000256" key="4">
    <source>
        <dbReference type="ARBA" id="ARBA00022801"/>
    </source>
</evidence>
<keyword evidence="5 9" id="KW-0862">Zinc</keyword>
<keyword evidence="7 9" id="KW-0482">Metalloprotease</keyword>
<dbReference type="SUPFAM" id="SSF55166">
    <property type="entry name" value="Hedgehog/DD-peptidase"/>
    <property type="match status" value="1"/>
</dbReference>
<feature type="binding site" evidence="9">
    <location>
        <position position="125"/>
    </location>
    <ligand>
        <name>Zn(2+)</name>
        <dbReference type="ChEBI" id="CHEBI:29105"/>
        <note>catalytic</note>
    </ligand>
</feature>
<sequence>MLLLSDPSVAAVPVLESGEDLLDLQVHRGLLIDDRKQDADGAWSRLRAGVLERLLVAQATLPNGMRLLIIEGHRPVALQRHYFKSYRAELSELNPSWSASRLNDEASKHVSPPSVAPHPCGAAVDLTLWQDGVELDMGTRVNATPAASANACFTAAKNIPATARRRRDVLGEALTRAGLVNYPPEWWHWSYGDRYWAAATGAPAAHYSPT</sequence>
<evidence type="ECO:0000256" key="2">
    <source>
        <dbReference type="ARBA" id="ARBA00022670"/>
    </source>
</evidence>
<evidence type="ECO:0000256" key="9">
    <source>
        <dbReference type="HAMAP-Rule" id="MF_01924"/>
    </source>
</evidence>
<dbReference type="EC" id="3.4.13.22" evidence="9 10"/>
<feature type="binding site" evidence="9">
    <location>
        <position position="188"/>
    </location>
    <ligand>
        <name>Zn(2+)</name>
        <dbReference type="ChEBI" id="CHEBI:29105"/>
        <note>catalytic</note>
    </ligand>
</feature>